<organism evidence="2 3">
    <name type="scientific">Chelatococcus asaccharovorans</name>
    <dbReference type="NCBI Taxonomy" id="28210"/>
    <lineage>
        <taxon>Bacteria</taxon>
        <taxon>Pseudomonadati</taxon>
        <taxon>Pseudomonadota</taxon>
        <taxon>Alphaproteobacteria</taxon>
        <taxon>Hyphomicrobiales</taxon>
        <taxon>Chelatococcaceae</taxon>
        <taxon>Chelatococcus</taxon>
    </lineage>
</organism>
<dbReference type="InterPro" id="IPR003673">
    <property type="entry name" value="CoA-Trfase_fam_III"/>
</dbReference>
<sequence length="401" mass="43522">MLPLSGLRVLDITKFIAGPLCTQYLGAMGAEVLKIEDPDGGDGTRGMPPFIGNDGATYLAMNCNKRSLAIDLKTEQGRQIVYEIAATSDIVVESLAPGAADKLGVGWEALAKINPRIIYCAISGFGRSGPLGSQPGYEVMMQAFTGLMSVTGEPNSDPLRVGFSPLDQTTGLHALTGVLAALRIRDTTGTSNYIEVSLYETAAALLGWHAQSYWIDGKLPERCGSRHASLCPYQAFAASDGLIVIAVGSEHLWRRFCAATDLMDMCDDPRFRTNVDRVSHYEETIDRIQARIITQTVAHWTATLSEYRIPNAPVNTLETMLQHPQTEARGIILNFDHPVGGRMHAVAHPVVFGGRSREVLRPPPLLGEHTVEVLAELGYGTDSISQLKNNNVIRTQETGSF</sequence>
<dbReference type="Pfam" id="PF02515">
    <property type="entry name" value="CoA_transf_3"/>
    <property type="match status" value="1"/>
</dbReference>
<gene>
    <name evidence="2" type="ORF">C7450_12915</name>
</gene>
<dbReference type="EMBL" id="QJJK01000029">
    <property type="protein sequence ID" value="PXW50286.1"/>
    <property type="molecule type" value="Genomic_DNA"/>
</dbReference>
<accession>A0A2V3U181</accession>
<dbReference type="InterPro" id="IPR044855">
    <property type="entry name" value="CoA-Trfase_III_dom3_sf"/>
</dbReference>
<evidence type="ECO:0000313" key="3">
    <source>
        <dbReference type="Proteomes" id="UP000248021"/>
    </source>
</evidence>
<dbReference type="AlphaFoldDB" id="A0A2V3U181"/>
<dbReference type="PANTHER" id="PTHR48207">
    <property type="entry name" value="SUCCINATE--HYDROXYMETHYLGLUTARATE COA-TRANSFERASE"/>
    <property type="match status" value="1"/>
</dbReference>
<comment type="caution">
    <text evidence="2">The sequence shown here is derived from an EMBL/GenBank/DDBJ whole genome shotgun (WGS) entry which is preliminary data.</text>
</comment>
<evidence type="ECO:0000256" key="1">
    <source>
        <dbReference type="ARBA" id="ARBA00022679"/>
    </source>
</evidence>
<dbReference type="InterPro" id="IPR023606">
    <property type="entry name" value="CoA-Trfase_III_dom_1_sf"/>
</dbReference>
<proteinExistence type="predicted"/>
<keyword evidence="3" id="KW-1185">Reference proteome</keyword>
<name>A0A2V3U181_9HYPH</name>
<dbReference type="SUPFAM" id="SSF89796">
    <property type="entry name" value="CoA-transferase family III (CaiB/BaiF)"/>
    <property type="match status" value="1"/>
</dbReference>
<dbReference type="Gene3D" id="3.30.1540.10">
    <property type="entry name" value="formyl-coa transferase, domain 3"/>
    <property type="match status" value="1"/>
</dbReference>
<reference evidence="2 3" key="1">
    <citation type="submission" date="2018-05" db="EMBL/GenBank/DDBJ databases">
        <title>Genomic Encyclopedia of Type Strains, Phase IV (KMG-IV): sequencing the most valuable type-strain genomes for metagenomic binning, comparative biology and taxonomic classification.</title>
        <authorList>
            <person name="Goeker M."/>
        </authorList>
    </citation>
    <scope>NUCLEOTIDE SEQUENCE [LARGE SCALE GENOMIC DNA]</scope>
    <source>
        <strain evidence="2 3">DSM 6462</strain>
    </source>
</reference>
<keyword evidence="1 2" id="KW-0808">Transferase</keyword>
<dbReference type="Gene3D" id="3.40.50.10540">
    <property type="entry name" value="Crotonobetainyl-coa:carnitine coa-transferase, domain 1"/>
    <property type="match status" value="1"/>
</dbReference>
<dbReference type="GO" id="GO:0008410">
    <property type="term" value="F:CoA-transferase activity"/>
    <property type="evidence" value="ECO:0007669"/>
    <property type="project" value="TreeGrafter"/>
</dbReference>
<dbReference type="Proteomes" id="UP000248021">
    <property type="component" value="Unassembled WGS sequence"/>
</dbReference>
<dbReference type="OrthoDB" id="9806585at2"/>
<protein>
    <submittedName>
        <fullName evidence="2">Formyl-CoA transferase</fullName>
    </submittedName>
</protein>
<dbReference type="InterPro" id="IPR050483">
    <property type="entry name" value="CoA-transferase_III_domain"/>
</dbReference>
<dbReference type="PANTHER" id="PTHR48207:SF3">
    <property type="entry name" value="SUCCINATE--HYDROXYMETHYLGLUTARATE COA-TRANSFERASE"/>
    <property type="match status" value="1"/>
</dbReference>
<evidence type="ECO:0000313" key="2">
    <source>
        <dbReference type="EMBL" id="PXW50286.1"/>
    </source>
</evidence>
<dbReference type="RefSeq" id="WP_110378648.1">
    <property type="nucleotide sequence ID" value="NZ_JAHBRY010000004.1"/>
</dbReference>